<sequence length="821" mass="92064">MALLSPSRLEALRLIREQLRCTLCDQMFQDPQCLDCKHNFCRPCILLHLKRNHSYCPHCHLPTRPSEVTRNQFLESLLTAWTHVEKELAALNGDKTLHAASYTVKDTDEALHRALNNGTSATPLLPGTEARQQVEATQATRGRVANHKWDIDTQEIRQELKLEQRYMPQQHPGSRQLESTSQWKKTSSSDLPEDYKGSSSSVRGRELSGEGSGYRRSGSRKRDKKQSIRSLDEVSAVESVDVETVIDDGEDDDDGETGWEGSSSRTSTPCLMATQEVESYMDRIAKQREALSQWEKSRAGKSDGMSSLLDLKRSLQSSNGFDELLKERRRESQYCNFFDDSDTLTQMTQVPSSMSVFESPDLLAAFQRRKYTHNDESEKDRRSASQGVPSIPPPPLLHARGRISSPSRKRLRMPVSENKQPTCHRFVSTIDPSSKGLDTDNKDEVRDRRPATNADYKDADGEDEYEMKPSVPIPSTPEHSSSRADQRCKHPGLPPQTDKRPRGDFRTGTALFQVEDKYHRGNLASQATKRPACSASVTRTLNGADTAQREGDLARPIAAASSCKPTVHTSNGPTKTSVGNSGFVFVSSDLTREEVKRVLEATQQLGGKFGHDFDLKRDPVTSHFCTSVTHLITKAVPPIGAISGAEPDELRCKRTAKYMRGLAEGSFVMDFSWITASLSAGRWLTEEPFEMVGDIYSDAIGKPHEGRLRRVRTGRRNSIFSMLSFVLLVSESEFDFQFNSVKALVNNFGGTVVRAESFIKVKANSKQRSRRTPVGVVSKTTLPSEATAKWEQFQIPIVRITWIFDSVSHLEVLPFDDYYPY</sequence>
<dbReference type="GO" id="GO:0045944">
    <property type="term" value="P:positive regulation of transcription by RNA polymerase II"/>
    <property type="evidence" value="ECO:0007669"/>
    <property type="project" value="TreeGrafter"/>
</dbReference>
<accession>A0AAV1U4Z8</accession>
<dbReference type="GO" id="GO:0000724">
    <property type="term" value="P:double-strand break repair via homologous recombination"/>
    <property type="evidence" value="ECO:0007669"/>
    <property type="project" value="TreeGrafter"/>
</dbReference>
<feature type="compositionally biased region" description="Basic and acidic residues" evidence="14">
    <location>
        <begin position="437"/>
        <end position="459"/>
    </location>
</feature>
<feature type="region of interest" description="Disordered" evidence="14">
    <location>
        <begin position="167"/>
        <end position="268"/>
    </location>
</feature>
<dbReference type="InterPro" id="IPR018957">
    <property type="entry name" value="Znf_C3HC4_RING-type"/>
</dbReference>
<dbReference type="InterPro" id="IPR001841">
    <property type="entry name" value="Znf_RING"/>
</dbReference>
<dbReference type="GO" id="GO:0005694">
    <property type="term" value="C:chromosome"/>
    <property type="evidence" value="ECO:0007669"/>
    <property type="project" value="UniProtKB-SubCell"/>
</dbReference>
<evidence type="ECO:0000259" key="15">
    <source>
        <dbReference type="PROSITE" id="PS50089"/>
    </source>
</evidence>
<dbReference type="SMART" id="SM00292">
    <property type="entry name" value="BRCT"/>
    <property type="match status" value="2"/>
</dbReference>
<evidence type="ECO:0000259" key="16">
    <source>
        <dbReference type="PROSITE" id="PS50172"/>
    </source>
</evidence>
<evidence type="ECO:0000256" key="7">
    <source>
        <dbReference type="ARBA" id="ARBA00022771"/>
    </source>
</evidence>
<dbReference type="Proteomes" id="UP001162060">
    <property type="component" value="Unassembled WGS sequence"/>
</dbReference>
<keyword evidence="3" id="KW-0158">Chromosome</keyword>
<feature type="domain" description="RING-type" evidence="15">
    <location>
        <begin position="21"/>
        <end position="60"/>
    </location>
</feature>
<comment type="caution">
    <text evidence="17">The sequence shown here is derived from an EMBL/GenBank/DDBJ whole genome shotgun (WGS) entry which is preliminary data.</text>
</comment>
<feature type="domain" description="BRCT" evidence="16">
    <location>
        <begin position="584"/>
        <end position="691"/>
    </location>
</feature>
<evidence type="ECO:0000256" key="2">
    <source>
        <dbReference type="ARBA" id="ARBA00004286"/>
    </source>
</evidence>
<feature type="compositionally biased region" description="Polar residues" evidence="14">
    <location>
        <begin position="171"/>
        <end position="190"/>
    </location>
</feature>
<dbReference type="GO" id="GO:0008270">
    <property type="term" value="F:zinc ion binding"/>
    <property type="evidence" value="ECO:0007669"/>
    <property type="project" value="UniProtKB-KW"/>
</dbReference>
<evidence type="ECO:0000256" key="6">
    <source>
        <dbReference type="ARBA" id="ARBA00022763"/>
    </source>
</evidence>
<dbReference type="AlphaFoldDB" id="A0AAV1U4Z8"/>
<evidence type="ECO:0000313" key="17">
    <source>
        <dbReference type="EMBL" id="CAK7929781.1"/>
    </source>
</evidence>
<evidence type="ECO:0000256" key="9">
    <source>
        <dbReference type="ARBA" id="ARBA00023204"/>
    </source>
</evidence>
<dbReference type="SMART" id="SM00184">
    <property type="entry name" value="RING"/>
    <property type="match status" value="1"/>
</dbReference>
<evidence type="ECO:0000256" key="11">
    <source>
        <dbReference type="ARBA" id="ARBA00023306"/>
    </source>
</evidence>
<dbReference type="InterPro" id="IPR017907">
    <property type="entry name" value="Znf_RING_CS"/>
</dbReference>
<dbReference type="SUPFAM" id="SSF57850">
    <property type="entry name" value="RING/U-box"/>
    <property type="match status" value="1"/>
</dbReference>
<feature type="region of interest" description="Disordered" evidence="14">
    <location>
        <begin position="372"/>
        <end position="504"/>
    </location>
</feature>
<dbReference type="PANTHER" id="PTHR13763:SF0">
    <property type="entry name" value="BREAST CANCER TYPE 1 SUSCEPTIBILITY PROTEIN"/>
    <property type="match status" value="1"/>
</dbReference>
<dbReference type="PROSITE" id="PS50172">
    <property type="entry name" value="BRCT"/>
    <property type="match status" value="2"/>
</dbReference>
<dbReference type="PROSITE" id="PS00518">
    <property type="entry name" value="ZF_RING_1"/>
    <property type="match status" value="1"/>
</dbReference>
<proteinExistence type="predicted"/>
<keyword evidence="10" id="KW-0539">Nucleus</keyword>
<name>A0AAV1U4Z8_9STRA</name>
<evidence type="ECO:0000256" key="1">
    <source>
        <dbReference type="ARBA" id="ARBA00004123"/>
    </source>
</evidence>
<dbReference type="SUPFAM" id="SSF52113">
    <property type="entry name" value="BRCT domain"/>
    <property type="match status" value="2"/>
</dbReference>
<keyword evidence="11" id="KW-0131">Cell cycle</keyword>
<evidence type="ECO:0000256" key="14">
    <source>
        <dbReference type="SAM" id="MobiDB-lite"/>
    </source>
</evidence>
<feature type="compositionally biased region" description="Acidic residues" evidence="14">
    <location>
        <begin position="240"/>
        <end position="257"/>
    </location>
</feature>
<feature type="compositionally biased region" description="Basic and acidic residues" evidence="14">
    <location>
        <begin position="372"/>
        <end position="383"/>
    </location>
</feature>
<evidence type="ECO:0000256" key="5">
    <source>
        <dbReference type="ARBA" id="ARBA00022737"/>
    </source>
</evidence>
<dbReference type="GO" id="GO:0005634">
    <property type="term" value="C:nucleus"/>
    <property type="evidence" value="ECO:0007669"/>
    <property type="project" value="UniProtKB-SubCell"/>
</dbReference>
<evidence type="ECO:0000256" key="13">
    <source>
        <dbReference type="PROSITE-ProRule" id="PRU00175"/>
    </source>
</evidence>
<keyword evidence="5" id="KW-0677">Repeat</keyword>
<reference evidence="17" key="1">
    <citation type="submission" date="2024-01" db="EMBL/GenBank/DDBJ databases">
        <authorList>
            <person name="Webb A."/>
        </authorList>
    </citation>
    <scope>NUCLEOTIDE SEQUENCE</scope>
    <source>
        <strain evidence="17">Pm1</strain>
    </source>
</reference>
<gene>
    <name evidence="17" type="ORF">PM001_LOCUS14931</name>
</gene>
<dbReference type="Pfam" id="PF00533">
    <property type="entry name" value="BRCT"/>
    <property type="match status" value="1"/>
</dbReference>
<organism evidence="17 18">
    <name type="scientific">Peronospora matthiolae</name>
    <dbReference type="NCBI Taxonomy" id="2874970"/>
    <lineage>
        <taxon>Eukaryota</taxon>
        <taxon>Sar</taxon>
        <taxon>Stramenopiles</taxon>
        <taxon>Oomycota</taxon>
        <taxon>Peronosporomycetes</taxon>
        <taxon>Peronosporales</taxon>
        <taxon>Peronosporaceae</taxon>
        <taxon>Peronospora</taxon>
    </lineage>
</organism>
<keyword evidence="4" id="KW-0479">Metal-binding</keyword>
<evidence type="ECO:0000256" key="4">
    <source>
        <dbReference type="ARBA" id="ARBA00022723"/>
    </source>
</evidence>
<dbReference type="EMBL" id="CAKLBY020000153">
    <property type="protein sequence ID" value="CAK7929781.1"/>
    <property type="molecule type" value="Genomic_DNA"/>
</dbReference>
<keyword evidence="9" id="KW-0234">DNA repair</keyword>
<keyword evidence="6" id="KW-0227">DNA damage</keyword>
<dbReference type="InterPro" id="IPR031099">
    <property type="entry name" value="BRCA1-associated"/>
</dbReference>
<feature type="domain" description="BRCT" evidence="16">
    <location>
        <begin position="715"/>
        <end position="820"/>
    </location>
</feature>
<keyword evidence="7 13" id="KW-0863">Zinc-finger</keyword>
<protein>
    <recommendedName>
        <fullName evidence="12">RING-type E3 ubiquitin transferase BRCA1</fullName>
    </recommendedName>
</protein>
<evidence type="ECO:0000256" key="10">
    <source>
        <dbReference type="ARBA" id="ARBA00023242"/>
    </source>
</evidence>
<dbReference type="PROSITE" id="PS50089">
    <property type="entry name" value="ZF_RING_2"/>
    <property type="match status" value="1"/>
</dbReference>
<dbReference type="Pfam" id="PF00097">
    <property type="entry name" value="zf-C3HC4"/>
    <property type="match status" value="1"/>
</dbReference>
<evidence type="ECO:0000256" key="8">
    <source>
        <dbReference type="ARBA" id="ARBA00022833"/>
    </source>
</evidence>
<keyword evidence="8" id="KW-0862">Zinc</keyword>
<dbReference type="Gene3D" id="3.40.50.10190">
    <property type="entry name" value="BRCT domain"/>
    <property type="match status" value="2"/>
</dbReference>
<dbReference type="InterPro" id="IPR013083">
    <property type="entry name" value="Znf_RING/FYVE/PHD"/>
</dbReference>
<dbReference type="InterPro" id="IPR036420">
    <property type="entry name" value="BRCT_dom_sf"/>
</dbReference>
<evidence type="ECO:0000313" key="18">
    <source>
        <dbReference type="Proteomes" id="UP001162060"/>
    </source>
</evidence>
<comment type="subcellular location">
    <subcellularLocation>
        <location evidence="2">Chromosome</location>
    </subcellularLocation>
    <subcellularLocation>
        <location evidence="1">Nucleus</location>
    </subcellularLocation>
</comment>
<dbReference type="GO" id="GO:0004842">
    <property type="term" value="F:ubiquitin-protein transferase activity"/>
    <property type="evidence" value="ECO:0007669"/>
    <property type="project" value="TreeGrafter"/>
</dbReference>
<evidence type="ECO:0000256" key="12">
    <source>
        <dbReference type="ARBA" id="ARBA00031556"/>
    </source>
</evidence>
<dbReference type="Gene3D" id="3.30.40.10">
    <property type="entry name" value="Zinc/RING finger domain, C3HC4 (zinc finger)"/>
    <property type="match status" value="1"/>
</dbReference>
<dbReference type="InterPro" id="IPR001357">
    <property type="entry name" value="BRCT_dom"/>
</dbReference>
<dbReference type="PANTHER" id="PTHR13763">
    <property type="entry name" value="BREAST CANCER TYPE 1 SUSCEPTIBILITY PROTEIN BRCA1"/>
    <property type="match status" value="1"/>
</dbReference>
<evidence type="ECO:0000256" key="3">
    <source>
        <dbReference type="ARBA" id="ARBA00022454"/>
    </source>
</evidence>